<sequence length="68" mass="8515">MFLEQHLQYVQSYPKFSALFKRVSFFRMWPIDVRKCRFQMLETVWHKMNSRLLLDTQLRLRRFGSRES</sequence>
<dbReference type="EMBL" id="OU466857">
    <property type="protein sequence ID" value="CAH2037725.1"/>
    <property type="molecule type" value="Genomic_DNA"/>
</dbReference>
<keyword evidence="2" id="KW-1185">Reference proteome</keyword>
<accession>A0AAU9RBI2</accession>
<protein>
    <submittedName>
        <fullName evidence="1">Uncharacterized protein</fullName>
    </submittedName>
</protein>
<reference evidence="1 2" key="1">
    <citation type="submission" date="2022-03" db="EMBL/GenBank/DDBJ databases">
        <authorList>
            <person name="Nunn A."/>
            <person name="Chopra R."/>
            <person name="Nunn A."/>
            <person name="Contreras Garrido A."/>
        </authorList>
    </citation>
    <scope>NUCLEOTIDE SEQUENCE [LARGE SCALE GENOMIC DNA]</scope>
</reference>
<gene>
    <name evidence="1" type="ORF">TAV2_LOCUS934</name>
</gene>
<name>A0AAU9RBI2_THLAR</name>
<dbReference type="Proteomes" id="UP000836841">
    <property type="component" value="Chromosome 1"/>
</dbReference>
<proteinExistence type="predicted"/>
<organism evidence="1 2">
    <name type="scientific">Thlaspi arvense</name>
    <name type="common">Field penny-cress</name>
    <dbReference type="NCBI Taxonomy" id="13288"/>
    <lineage>
        <taxon>Eukaryota</taxon>
        <taxon>Viridiplantae</taxon>
        <taxon>Streptophyta</taxon>
        <taxon>Embryophyta</taxon>
        <taxon>Tracheophyta</taxon>
        <taxon>Spermatophyta</taxon>
        <taxon>Magnoliopsida</taxon>
        <taxon>eudicotyledons</taxon>
        <taxon>Gunneridae</taxon>
        <taxon>Pentapetalae</taxon>
        <taxon>rosids</taxon>
        <taxon>malvids</taxon>
        <taxon>Brassicales</taxon>
        <taxon>Brassicaceae</taxon>
        <taxon>Thlaspideae</taxon>
        <taxon>Thlaspi</taxon>
    </lineage>
</organism>
<evidence type="ECO:0000313" key="1">
    <source>
        <dbReference type="EMBL" id="CAH2037725.1"/>
    </source>
</evidence>
<evidence type="ECO:0000313" key="2">
    <source>
        <dbReference type="Proteomes" id="UP000836841"/>
    </source>
</evidence>
<dbReference type="AlphaFoldDB" id="A0AAU9RBI2"/>